<protein>
    <submittedName>
        <fullName evidence="1">Uncharacterized protein</fullName>
    </submittedName>
</protein>
<reference evidence="1 2" key="1">
    <citation type="submission" date="2023-05" db="EMBL/GenBank/DDBJ databases">
        <title>Streptantibioticus silvisoli sp. nov., acidotolerant actinomycetes 1 from pine litter.</title>
        <authorList>
            <person name="Swiecimska M."/>
            <person name="Golinska P."/>
            <person name="Sangal V."/>
            <person name="Wachnowicz B."/>
            <person name="Goodfellow M."/>
        </authorList>
    </citation>
    <scope>NUCLEOTIDE SEQUENCE [LARGE SCALE GENOMIC DNA]</scope>
    <source>
        <strain evidence="1 2">DSM 42109</strain>
    </source>
</reference>
<accession>A0ABT6ZYJ1</accession>
<keyword evidence="2" id="KW-1185">Reference proteome</keyword>
<evidence type="ECO:0000313" key="2">
    <source>
        <dbReference type="Proteomes" id="UP001214441"/>
    </source>
</evidence>
<organism evidence="1 2">
    <name type="scientific">Streptomyces iconiensis</name>
    <dbReference type="NCBI Taxonomy" id="1384038"/>
    <lineage>
        <taxon>Bacteria</taxon>
        <taxon>Bacillati</taxon>
        <taxon>Actinomycetota</taxon>
        <taxon>Actinomycetes</taxon>
        <taxon>Kitasatosporales</taxon>
        <taxon>Streptomycetaceae</taxon>
        <taxon>Streptomyces</taxon>
    </lineage>
</organism>
<dbReference type="EMBL" id="JANCPR020000018">
    <property type="protein sequence ID" value="MDJ1134129.1"/>
    <property type="molecule type" value="Genomic_DNA"/>
</dbReference>
<dbReference type="Proteomes" id="UP001214441">
    <property type="component" value="Unassembled WGS sequence"/>
</dbReference>
<evidence type="ECO:0000313" key="1">
    <source>
        <dbReference type="EMBL" id="MDJ1134129.1"/>
    </source>
</evidence>
<sequence length="75" mass="7761">MNRNRAATELALSAVVAELRKGLRAHDIRARDVVSRTAHQGRSGVDVRGMSLGDAAVLAVVLNESAPGAKPASDG</sequence>
<gene>
    <name evidence="1" type="ORF">NMN56_019560</name>
</gene>
<proteinExistence type="predicted"/>
<comment type="caution">
    <text evidence="1">The sequence shown here is derived from an EMBL/GenBank/DDBJ whole genome shotgun (WGS) entry which is preliminary data.</text>
</comment>
<name>A0ABT6ZYJ1_9ACTN</name>
<dbReference type="RefSeq" id="WP_274046155.1">
    <property type="nucleotide sequence ID" value="NZ_JANCPR020000018.1"/>
</dbReference>